<feature type="binding site" evidence="3">
    <location>
        <position position="368"/>
    </location>
    <ligand>
        <name>Zn(2+)</name>
        <dbReference type="ChEBI" id="CHEBI:29105"/>
        <label>2</label>
    </ligand>
</feature>
<sequence>MRKVSPFVSAGLPVSLALASCLIGAPLLAQYAATPDPAAATAAAALPPARPIGTPPLTTSEGYLQAGAAELARLEADTPNNRKARNVIIFIGDGMSVTTLTAARIFEGQKKGVDGESYVAQMDRLPHTALVKTYSHDGQVPDSAPTATAIVSGVKTLNGVLGVGPQAVEDNCKATEPYKVKSLFEMAEDKGYATGIVSTATITHATPASTYAHVAQRDWEVDANMPAAAKAEGCIDIARQMVEWPHGDGFEVMLGGGRQHFMPNTAADPEYPTKKGKRADGKDLISSWLAANPKSAYVWNSEGFAAVDAKKTDKLLGLFEQSHMQFDADRTASGSKEPSLAEMTTKAIAMLSKNRKGYVLMVEAGKIDHGHHGGNAYRALQDTVALNDALKAAMDTVDLRDTLIVVTSDHSHTFTMAGYPERGNPILGPVVDQKGKSTLAFDGKGYTTLGYINGPGAVTAMPRPDPLKEDTQALNYRQQALIPTGSETHSGEDVVARAAGPKAHLFKGTIEQNTIFQIMRAALGFK</sequence>
<dbReference type="EC" id="3.1.3.1" evidence="6"/>
<dbReference type="PRINTS" id="PR00113">
    <property type="entry name" value="ALKPHPHTASE"/>
</dbReference>
<feature type="binding site" evidence="3">
    <location>
        <position position="363"/>
    </location>
    <ligand>
        <name>Mg(2+)</name>
        <dbReference type="ChEBI" id="CHEBI:18420"/>
    </ligand>
</feature>
<keyword evidence="1" id="KW-0597">Phosphoprotein</keyword>
<feature type="binding site" evidence="3">
    <location>
        <position position="409"/>
    </location>
    <ligand>
        <name>Zn(2+)</name>
        <dbReference type="ChEBI" id="CHEBI:29105"/>
        <label>2</label>
    </ligand>
</feature>
<feature type="binding site" evidence="3">
    <location>
        <position position="489"/>
    </location>
    <ligand>
        <name>Zn(2+)</name>
        <dbReference type="ChEBI" id="CHEBI:29105"/>
        <label>2</label>
    </ligand>
</feature>
<comment type="cofactor">
    <cofactor evidence="3">
        <name>Zn(2+)</name>
        <dbReference type="ChEBI" id="CHEBI:29105"/>
    </cofactor>
    <text evidence="3">Binds 2 Zn(2+) ions.</text>
</comment>
<name>A0A840B2S3_9SPHN</name>
<feature type="binding site" evidence="3">
    <location>
        <position position="204"/>
    </location>
    <ligand>
        <name>Mg(2+)</name>
        <dbReference type="ChEBI" id="CHEBI:18420"/>
    </ligand>
</feature>
<comment type="cofactor">
    <cofactor evidence="3">
        <name>Mg(2+)</name>
        <dbReference type="ChEBI" id="CHEBI:18420"/>
    </cofactor>
    <text evidence="3">Binds 1 Mg(2+) ion.</text>
</comment>
<accession>A0A840B2S3</accession>
<protein>
    <submittedName>
        <fullName evidence="6">Alkaline phosphatase</fullName>
        <ecNumber evidence="6">3.1.3.1</ecNumber>
    </submittedName>
</protein>
<dbReference type="GO" id="GO:0004035">
    <property type="term" value="F:alkaline phosphatase activity"/>
    <property type="evidence" value="ECO:0007669"/>
    <property type="project" value="UniProtKB-EC"/>
</dbReference>
<comment type="caution">
    <text evidence="6">The sequence shown here is derived from an EMBL/GenBank/DDBJ whole genome shotgun (WGS) entry which is preliminary data.</text>
</comment>
<dbReference type="InterPro" id="IPR017850">
    <property type="entry name" value="Alkaline_phosphatase_core_sf"/>
</dbReference>
<feature type="chain" id="PRO_5032972845" evidence="5">
    <location>
        <begin position="30"/>
        <end position="526"/>
    </location>
</feature>
<reference evidence="6 7" key="1">
    <citation type="submission" date="2020-08" db="EMBL/GenBank/DDBJ databases">
        <title>Genomic Encyclopedia of Type Strains, Phase IV (KMG-IV): sequencing the most valuable type-strain genomes for metagenomic binning, comparative biology and taxonomic classification.</title>
        <authorList>
            <person name="Goeker M."/>
        </authorList>
    </citation>
    <scope>NUCLEOTIDE SEQUENCE [LARGE SCALE GENOMIC DNA]</scope>
    <source>
        <strain evidence="6 7">DSM 29050</strain>
    </source>
</reference>
<evidence type="ECO:0000256" key="2">
    <source>
        <dbReference type="PIRSR" id="PIRSR601952-1"/>
    </source>
</evidence>
<comment type="similarity">
    <text evidence="4">Belongs to the alkaline phosphatase family.</text>
</comment>
<keyword evidence="7" id="KW-1185">Reference proteome</keyword>
<feature type="binding site" evidence="3">
    <location>
        <position position="410"/>
    </location>
    <ligand>
        <name>Zn(2+)</name>
        <dbReference type="ChEBI" id="CHEBI:29105"/>
        <label>2</label>
    </ligand>
</feature>
<dbReference type="PROSITE" id="PS51257">
    <property type="entry name" value="PROKAR_LIPOPROTEIN"/>
    <property type="match status" value="1"/>
</dbReference>
<keyword evidence="6" id="KW-0378">Hydrolase</keyword>
<feature type="signal peptide" evidence="5">
    <location>
        <begin position="1"/>
        <end position="29"/>
    </location>
</feature>
<evidence type="ECO:0000256" key="5">
    <source>
        <dbReference type="SAM" id="SignalP"/>
    </source>
</evidence>
<keyword evidence="5" id="KW-0732">Signal</keyword>
<dbReference type="Proteomes" id="UP000581447">
    <property type="component" value="Unassembled WGS sequence"/>
</dbReference>
<evidence type="ECO:0000256" key="3">
    <source>
        <dbReference type="PIRSR" id="PIRSR601952-2"/>
    </source>
</evidence>
<dbReference type="PANTHER" id="PTHR11596">
    <property type="entry name" value="ALKALINE PHOSPHATASE"/>
    <property type="match status" value="1"/>
</dbReference>
<keyword evidence="3" id="KW-0479">Metal-binding</keyword>
<dbReference type="PANTHER" id="PTHR11596:SF5">
    <property type="entry name" value="ALKALINE PHOSPHATASE"/>
    <property type="match status" value="1"/>
</dbReference>
<evidence type="ECO:0000256" key="1">
    <source>
        <dbReference type="ARBA" id="ARBA00022553"/>
    </source>
</evidence>
<feature type="binding site" evidence="3">
    <location>
        <position position="206"/>
    </location>
    <ligand>
        <name>Mg(2+)</name>
        <dbReference type="ChEBI" id="CHEBI:18420"/>
    </ligand>
</feature>
<proteinExistence type="inferred from homology"/>
<evidence type="ECO:0000256" key="4">
    <source>
        <dbReference type="RuleBase" id="RU003946"/>
    </source>
</evidence>
<dbReference type="CDD" id="cd16012">
    <property type="entry name" value="ALP"/>
    <property type="match status" value="1"/>
</dbReference>
<feature type="binding site" evidence="3">
    <location>
        <position position="93"/>
    </location>
    <ligand>
        <name>Mg(2+)</name>
        <dbReference type="ChEBI" id="CHEBI:18420"/>
    </ligand>
</feature>
<dbReference type="RefSeq" id="WP_183941790.1">
    <property type="nucleotide sequence ID" value="NZ_BAABBG010000005.1"/>
</dbReference>
<organism evidence="6 7">
    <name type="scientific">Sphingorhabdus rigui</name>
    <dbReference type="NCBI Taxonomy" id="1282858"/>
    <lineage>
        <taxon>Bacteria</taxon>
        <taxon>Pseudomonadati</taxon>
        <taxon>Pseudomonadota</taxon>
        <taxon>Alphaproteobacteria</taxon>
        <taxon>Sphingomonadales</taxon>
        <taxon>Sphingomonadaceae</taxon>
        <taxon>Sphingorhabdus</taxon>
    </lineage>
</organism>
<evidence type="ECO:0000313" key="7">
    <source>
        <dbReference type="Proteomes" id="UP000581447"/>
    </source>
</evidence>
<dbReference type="Pfam" id="PF00245">
    <property type="entry name" value="Alk_phosphatase"/>
    <property type="match status" value="1"/>
</dbReference>
<feature type="binding site" evidence="3">
    <location>
        <position position="372"/>
    </location>
    <ligand>
        <name>Zn(2+)</name>
        <dbReference type="ChEBI" id="CHEBI:29105"/>
        <label>2</label>
    </ligand>
</feature>
<dbReference type="GO" id="GO:0046872">
    <property type="term" value="F:metal ion binding"/>
    <property type="evidence" value="ECO:0007669"/>
    <property type="project" value="UniProtKB-KW"/>
</dbReference>
<keyword evidence="3" id="KW-0460">Magnesium</keyword>
<dbReference type="InterPro" id="IPR001952">
    <property type="entry name" value="Alkaline_phosphatase"/>
</dbReference>
<keyword evidence="3" id="KW-0862">Zinc</keyword>
<dbReference type="Gene3D" id="3.40.720.10">
    <property type="entry name" value="Alkaline Phosphatase, subunit A"/>
    <property type="match status" value="1"/>
</dbReference>
<dbReference type="EMBL" id="JACIEA010000002">
    <property type="protein sequence ID" value="MBB3943477.1"/>
    <property type="molecule type" value="Genomic_DNA"/>
</dbReference>
<feature type="binding site" evidence="3">
    <location>
        <position position="93"/>
    </location>
    <ligand>
        <name>Zn(2+)</name>
        <dbReference type="ChEBI" id="CHEBI:29105"/>
        <label>2</label>
    </ligand>
</feature>
<dbReference type="AlphaFoldDB" id="A0A840B2S3"/>
<dbReference type="SMART" id="SM00098">
    <property type="entry name" value="alkPPc"/>
    <property type="match status" value="1"/>
</dbReference>
<dbReference type="SUPFAM" id="SSF53649">
    <property type="entry name" value="Alkaline phosphatase-like"/>
    <property type="match status" value="1"/>
</dbReference>
<evidence type="ECO:0000313" key="6">
    <source>
        <dbReference type="EMBL" id="MBB3943477.1"/>
    </source>
</evidence>
<feature type="active site" description="Phosphoserine intermediate" evidence="2">
    <location>
        <position position="143"/>
    </location>
</feature>
<gene>
    <name evidence="6" type="ORF">GGR91_001735</name>
</gene>